<dbReference type="PROSITE" id="PS51371">
    <property type="entry name" value="CBS"/>
    <property type="match status" value="4"/>
</dbReference>
<proteinExistence type="predicted"/>
<dbReference type="InterPro" id="IPR013767">
    <property type="entry name" value="PAS_fold"/>
</dbReference>
<feature type="domain" description="CBS" evidence="6">
    <location>
        <begin position="84"/>
        <end position="141"/>
    </location>
</feature>
<feature type="domain" description="PAC" evidence="3">
    <location>
        <begin position="985"/>
        <end position="1037"/>
    </location>
</feature>
<dbReference type="SMART" id="SM00052">
    <property type="entry name" value="EAL"/>
    <property type="match status" value="1"/>
</dbReference>
<dbReference type="PANTHER" id="PTHR44757:SF2">
    <property type="entry name" value="BIOFILM ARCHITECTURE MAINTENANCE PROTEIN MBAA"/>
    <property type="match status" value="1"/>
</dbReference>
<dbReference type="Gene3D" id="3.10.580.10">
    <property type="entry name" value="CBS-domain"/>
    <property type="match status" value="2"/>
</dbReference>
<dbReference type="PROSITE" id="PS50113">
    <property type="entry name" value="PAC"/>
    <property type="match status" value="5"/>
</dbReference>
<dbReference type="InterPro" id="IPR001633">
    <property type="entry name" value="EAL_dom"/>
</dbReference>
<evidence type="ECO:0000259" key="4">
    <source>
        <dbReference type="PROSITE" id="PS50883"/>
    </source>
</evidence>
<feature type="domain" description="EAL" evidence="4">
    <location>
        <begin position="1210"/>
        <end position="1462"/>
    </location>
</feature>
<evidence type="ECO:0000313" key="7">
    <source>
        <dbReference type="EMBL" id="TRW92912.1"/>
    </source>
</evidence>
<sequence length="1462" mass="164274">MDYHSIPANIEQDTPLIDIATRNVIRLGPEDAVGEAARIMAEKHISSIVITDRDGHPSGIITERNMLRAMQSKCPPETVLRKIMSAPVITVPPSITCLDAYQVGLRNGIQHLVIVNEAKLLLGVVSETDFRQHINLSVLAGRRQVASVMSRSVFTQSPEANLRDTLNLMHAHHDSCVVIVEDRRPIGIVTERDIVRLYSVNPEQTDIPVSAVMTSPVLTISRANPINEAAKLMLSNKLRHLIVVDDIGQIAGLLNEHDLTHNMAFRLIDDKLIAEGVFLHTLVNTIPDMIWLKDINGVYQACNARFERFLGEKEKNIIGKTDYDFVDKTQADAFRAHDCLTMAKNSPSINEAWCTYADDGHRELLETIKTPMRDSQGKLIGVLGISRDITARNLAERALLESQSKLREQKEFLASILESSLDAFMLMTSDGVITMWSSQAEKMFGWTRDEAVGRFMHDTIAPHRFHDAHARSMRRFLSDAEKTGFNTRIEVLGLHRDGREFPIELSISLIKTENGCEISSFIRDISERKRMEQQLTERESLFHAIFDQATDGIELIDPEELRFVEANPATCRMLGYSYEEYLQLHLEDTQVDLLGEALITTVRQVEASGGATFENRHRCKNGDILNVEVTSRILDLPGKRLLVGVWRDITERKRAEEVLRENEAKYRLLFETANDGIFLLGTAGFIDCNEKGACLFGLTREELIGRFPADLAPERQPDGRLSAEVADVIVAAALAGEPQQFEWRCLRVDSTCLEVEITLNRIEMGGSIYLQAVVRDITERKRAEANLAAREREFRTLAENSPDNIVRYDCEARILYANPTLTRTLGISSADLLGKTPMEIINGELFEEYQQTILTVGATGKNASYEQIVPIGKGHSQIHFIRLVAELGPDGKPVGVLGVGRDISEIKRAEENLRITASVFDNSQEAILITDANNTIIDVNPAFTLITGYQREEVLGHNPKLLRSKHHDQAFYAGMWKSLQQKKYWRGEIWNQRKSGETYAELLSIASICDDDGKAQRYVGVFSDISYLKEHEAELSRVAHYDALTGIPNRVLLADRMKQAIAKTAREKNLVAICYLDLDGFKAINDNLGHDAGDQVLIEVSRRIKNTIRGGDTVARLGGDEFVVLLELEKGEECGVTLERLLSVIAEPIIVKDKPQMLSASIGVSLYPLDDENSDTLLRHADQAMYVAKQSGKNRFHIYDTEMDLRARSHNELLKNIRYGLDNNQFELYFQPKINLSTKQLVGAEALIRWHHPERGLLPPIEFLRLIENTELDIEIGNWVIAAALNQLSRWHCLGLDIEISINISAYHLESPRFTEKLRQQLARHKNIQPGKLQIEILETAALNDLSIVCDIIQECRQIGVGFALDDFGTGYSSLSYLSKLPVDVLKIDQSFVRDMLEDKGDKAIVQGIIALAQAFGRQTVAEGIETEEHYRTLHDMGCQVGQGYSIARPMPANELANWQPQ</sequence>
<feature type="domain" description="PAS" evidence="2">
    <location>
        <begin position="912"/>
        <end position="958"/>
    </location>
</feature>
<name>A0ABY3C9X7_9GAMM</name>
<protein>
    <submittedName>
        <fullName evidence="7">PAS domain S-box protein</fullName>
    </submittedName>
</protein>
<dbReference type="NCBIfam" id="TIGR00254">
    <property type="entry name" value="GGDEF"/>
    <property type="match status" value="1"/>
</dbReference>
<dbReference type="InterPro" id="IPR043128">
    <property type="entry name" value="Rev_trsase/Diguanyl_cyclase"/>
</dbReference>
<feature type="domain" description="CBS" evidence="6">
    <location>
        <begin position="20"/>
        <end position="77"/>
    </location>
</feature>
<dbReference type="EMBL" id="RYFG02000105">
    <property type="protein sequence ID" value="TRW92912.1"/>
    <property type="molecule type" value="Genomic_DNA"/>
</dbReference>
<keyword evidence="1" id="KW-0129">CBS domain</keyword>
<dbReference type="InterPro" id="IPR035919">
    <property type="entry name" value="EAL_sf"/>
</dbReference>
<feature type="domain" description="GGDEF" evidence="5">
    <location>
        <begin position="1069"/>
        <end position="1201"/>
    </location>
</feature>
<accession>A0ABY3C9X7</accession>
<dbReference type="Pfam" id="PF00989">
    <property type="entry name" value="PAS"/>
    <property type="match status" value="2"/>
</dbReference>
<comment type="caution">
    <text evidence="7">The sequence shown here is derived from an EMBL/GenBank/DDBJ whole genome shotgun (WGS) entry which is preliminary data.</text>
</comment>
<dbReference type="CDD" id="cd01948">
    <property type="entry name" value="EAL"/>
    <property type="match status" value="1"/>
</dbReference>
<dbReference type="SUPFAM" id="SSF55785">
    <property type="entry name" value="PYP-like sensor domain (PAS domain)"/>
    <property type="match status" value="6"/>
</dbReference>
<dbReference type="InterPro" id="IPR000160">
    <property type="entry name" value="GGDEF_dom"/>
</dbReference>
<evidence type="ECO:0000259" key="3">
    <source>
        <dbReference type="PROSITE" id="PS50113"/>
    </source>
</evidence>
<dbReference type="Gene3D" id="3.20.20.450">
    <property type="entry name" value="EAL domain"/>
    <property type="match status" value="1"/>
</dbReference>
<dbReference type="InterPro" id="IPR013656">
    <property type="entry name" value="PAS_4"/>
</dbReference>
<feature type="domain" description="CBS" evidence="6">
    <location>
        <begin position="149"/>
        <end position="205"/>
    </location>
</feature>
<dbReference type="RefSeq" id="WP_143733232.1">
    <property type="nucleotide sequence ID" value="NZ_RYFG02000105.1"/>
</dbReference>
<evidence type="ECO:0000259" key="5">
    <source>
        <dbReference type="PROSITE" id="PS50887"/>
    </source>
</evidence>
<dbReference type="Pfam" id="PF00563">
    <property type="entry name" value="EAL"/>
    <property type="match status" value="1"/>
</dbReference>
<dbReference type="SUPFAM" id="SSF141868">
    <property type="entry name" value="EAL domain-like"/>
    <property type="match status" value="1"/>
</dbReference>
<feature type="domain" description="PAC" evidence="3">
    <location>
        <begin position="348"/>
        <end position="401"/>
    </location>
</feature>
<dbReference type="SMART" id="SM00116">
    <property type="entry name" value="CBS"/>
    <property type="match status" value="4"/>
</dbReference>
<feature type="domain" description="PAS" evidence="2">
    <location>
        <begin position="538"/>
        <end position="582"/>
    </location>
</feature>
<dbReference type="Gene3D" id="3.30.450.20">
    <property type="entry name" value="PAS domain"/>
    <property type="match status" value="6"/>
</dbReference>
<dbReference type="InterPro" id="IPR000644">
    <property type="entry name" value="CBS_dom"/>
</dbReference>
<feature type="domain" description="PAS" evidence="2">
    <location>
        <begin position="790"/>
        <end position="853"/>
    </location>
</feature>
<dbReference type="Pfam" id="PF00990">
    <property type="entry name" value="GGDEF"/>
    <property type="match status" value="1"/>
</dbReference>
<dbReference type="InterPro" id="IPR001610">
    <property type="entry name" value="PAC"/>
</dbReference>
<dbReference type="SUPFAM" id="SSF55073">
    <property type="entry name" value="Nucleotide cyclase"/>
    <property type="match status" value="1"/>
</dbReference>
<feature type="domain" description="PAS" evidence="2">
    <location>
        <begin position="275"/>
        <end position="326"/>
    </location>
</feature>
<dbReference type="InterPro" id="IPR046342">
    <property type="entry name" value="CBS_dom_sf"/>
</dbReference>
<feature type="domain" description="PAC" evidence="3">
    <location>
        <begin position="739"/>
        <end position="789"/>
    </location>
</feature>
<organism evidence="7 8">
    <name type="scientific">Candidatus Methylobacter oryzae</name>
    <dbReference type="NCBI Taxonomy" id="2497749"/>
    <lineage>
        <taxon>Bacteria</taxon>
        <taxon>Pseudomonadati</taxon>
        <taxon>Pseudomonadota</taxon>
        <taxon>Gammaproteobacteria</taxon>
        <taxon>Methylococcales</taxon>
        <taxon>Methylococcaceae</taxon>
        <taxon>Methylobacter</taxon>
    </lineage>
</organism>
<evidence type="ECO:0000259" key="6">
    <source>
        <dbReference type="PROSITE" id="PS51371"/>
    </source>
</evidence>
<dbReference type="CDD" id="cd01949">
    <property type="entry name" value="GGDEF"/>
    <property type="match status" value="1"/>
</dbReference>
<dbReference type="PANTHER" id="PTHR44757">
    <property type="entry name" value="DIGUANYLATE CYCLASE DGCP"/>
    <property type="match status" value="1"/>
</dbReference>
<dbReference type="InterPro" id="IPR052155">
    <property type="entry name" value="Biofilm_reg_signaling"/>
</dbReference>
<dbReference type="SMART" id="SM00086">
    <property type="entry name" value="PAC"/>
    <property type="match status" value="6"/>
</dbReference>
<dbReference type="InterPro" id="IPR000700">
    <property type="entry name" value="PAS-assoc_C"/>
</dbReference>
<dbReference type="SUPFAM" id="SSF54631">
    <property type="entry name" value="CBS-domain pair"/>
    <property type="match status" value="2"/>
</dbReference>
<dbReference type="Pfam" id="PF08448">
    <property type="entry name" value="PAS_4"/>
    <property type="match status" value="2"/>
</dbReference>
<feature type="domain" description="PAS" evidence="2">
    <location>
        <begin position="662"/>
        <end position="706"/>
    </location>
</feature>
<dbReference type="InterPro" id="IPR000014">
    <property type="entry name" value="PAS"/>
</dbReference>
<feature type="domain" description="CBS" evidence="6">
    <location>
        <begin position="213"/>
        <end position="271"/>
    </location>
</feature>
<feature type="domain" description="PAC" evidence="3">
    <location>
        <begin position="611"/>
        <end position="661"/>
    </location>
</feature>
<dbReference type="PROSITE" id="PS50887">
    <property type="entry name" value="GGDEF"/>
    <property type="match status" value="1"/>
</dbReference>
<dbReference type="Proteomes" id="UP000733744">
    <property type="component" value="Unassembled WGS sequence"/>
</dbReference>
<dbReference type="Pfam" id="PF13426">
    <property type="entry name" value="PAS_9"/>
    <property type="match status" value="2"/>
</dbReference>
<dbReference type="CDD" id="cd00130">
    <property type="entry name" value="PAS"/>
    <property type="match status" value="6"/>
</dbReference>
<feature type="domain" description="PAS" evidence="2">
    <location>
        <begin position="409"/>
        <end position="484"/>
    </location>
</feature>
<dbReference type="Pfam" id="PF00571">
    <property type="entry name" value="CBS"/>
    <property type="match status" value="4"/>
</dbReference>
<dbReference type="Gene3D" id="3.30.70.270">
    <property type="match status" value="1"/>
</dbReference>
<dbReference type="SMART" id="SM00267">
    <property type="entry name" value="GGDEF"/>
    <property type="match status" value="1"/>
</dbReference>
<keyword evidence="8" id="KW-1185">Reference proteome</keyword>
<gene>
    <name evidence="7" type="ORF">EKO24_014240</name>
</gene>
<dbReference type="NCBIfam" id="TIGR00229">
    <property type="entry name" value="sensory_box"/>
    <property type="match status" value="6"/>
</dbReference>
<reference evidence="7 8" key="1">
    <citation type="journal article" date="2019" name="Antonie Van Leeuwenhoek">
        <title>Description of 'Ca. Methylobacter oryzae' KRF1, a novel species from the environmentally important Methylobacter clade 2.</title>
        <authorList>
            <person name="Khatri K."/>
            <person name="Mohite J.A."/>
            <person name="Pandit P.S."/>
            <person name="Bahulikar R."/>
            <person name="Rahalkar M.C."/>
        </authorList>
    </citation>
    <scope>NUCLEOTIDE SEQUENCE [LARGE SCALE GENOMIC DNA]</scope>
    <source>
        <strain evidence="7 8">KRF1</strain>
    </source>
</reference>
<dbReference type="PROSITE" id="PS50883">
    <property type="entry name" value="EAL"/>
    <property type="match status" value="1"/>
</dbReference>
<dbReference type="SMART" id="SM00091">
    <property type="entry name" value="PAS"/>
    <property type="match status" value="6"/>
</dbReference>
<evidence type="ECO:0000256" key="1">
    <source>
        <dbReference type="PROSITE-ProRule" id="PRU00703"/>
    </source>
</evidence>
<dbReference type="InterPro" id="IPR035965">
    <property type="entry name" value="PAS-like_dom_sf"/>
</dbReference>
<evidence type="ECO:0000313" key="8">
    <source>
        <dbReference type="Proteomes" id="UP000733744"/>
    </source>
</evidence>
<dbReference type="PROSITE" id="PS50112">
    <property type="entry name" value="PAS"/>
    <property type="match status" value="6"/>
</dbReference>
<dbReference type="InterPro" id="IPR029787">
    <property type="entry name" value="Nucleotide_cyclase"/>
</dbReference>
<feature type="domain" description="PAC" evidence="3">
    <location>
        <begin position="487"/>
        <end position="537"/>
    </location>
</feature>
<evidence type="ECO:0000259" key="2">
    <source>
        <dbReference type="PROSITE" id="PS50112"/>
    </source>
</evidence>